<reference evidence="2" key="1">
    <citation type="journal article" date="2023" name="Front. Plant Sci.">
        <title>Chromosomal-level genome assembly of Melastoma candidum provides insights into trichome evolution.</title>
        <authorList>
            <person name="Zhong Y."/>
            <person name="Wu W."/>
            <person name="Sun C."/>
            <person name="Zou P."/>
            <person name="Liu Y."/>
            <person name="Dai S."/>
            <person name="Zhou R."/>
        </authorList>
    </citation>
    <scope>NUCLEOTIDE SEQUENCE [LARGE SCALE GENOMIC DNA]</scope>
</reference>
<evidence type="ECO:0000313" key="1">
    <source>
        <dbReference type="EMBL" id="KAI4366314.1"/>
    </source>
</evidence>
<protein>
    <submittedName>
        <fullName evidence="1">Uncharacterized protein</fullName>
    </submittedName>
</protein>
<dbReference type="Proteomes" id="UP001057402">
    <property type="component" value="Chromosome 6"/>
</dbReference>
<evidence type="ECO:0000313" key="2">
    <source>
        <dbReference type="Proteomes" id="UP001057402"/>
    </source>
</evidence>
<organism evidence="1 2">
    <name type="scientific">Melastoma candidum</name>
    <dbReference type="NCBI Taxonomy" id="119954"/>
    <lineage>
        <taxon>Eukaryota</taxon>
        <taxon>Viridiplantae</taxon>
        <taxon>Streptophyta</taxon>
        <taxon>Embryophyta</taxon>
        <taxon>Tracheophyta</taxon>
        <taxon>Spermatophyta</taxon>
        <taxon>Magnoliopsida</taxon>
        <taxon>eudicotyledons</taxon>
        <taxon>Gunneridae</taxon>
        <taxon>Pentapetalae</taxon>
        <taxon>rosids</taxon>
        <taxon>malvids</taxon>
        <taxon>Myrtales</taxon>
        <taxon>Melastomataceae</taxon>
        <taxon>Melastomatoideae</taxon>
        <taxon>Melastomateae</taxon>
        <taxon>Melastoma</taxon>
    </lineage>
</organism>
<proteinExistence type="predicted"/>
<dbReference type="EMBL" id="CM042885">
    <property type="protein sequence ID" value="KAI4366314.1"/>
    <property type="molecule type" value="Genomic_DNA"/>
</dbReference>
<gene>
    <name evidence="1" type="ORF">MLD38_022203</name>
</gene>
<comment type="caution">
    <text evidence="1">The sequence shown here is derived from an EMBL/GenBank/DDBJ whole genome shotgun (WGS) entry which is preliminary data.</text>
</comment>
<keyword evidence="2" id="KW-1185">Reference proteome</keyword>
<sequence>MGGVCSGGTAAKVKKDPGGKSSGLSGKLTSNQSVPGSKGDVDLDRSGGHHRKTPSKHDSGELKKSPGPNRKATSKVTPKNSFIGRASIVGLDKAVDVLDTLGSSVSNLNHGSGFLSGITSRGSRISILAFEVANTIAKGSNLMQSLSLENIHFVKKEILNSQGVKQLVSRDLTELLILAAADKREELEVFSREVVRFGNLCKDPQWHNLERYFSRLDSEDSDHRPHRAEAEASMQELINLARHTSELYHELQALDRFEQDYQQKADELESLNLPRKGEGISMLHNEVKHQKKLVRGLKKKSLWSKNLEEIMEKLVDSVTYMHHSISEAFEDNGMTLFAKDAKTNTHGTQRLGTAGLALHYANVINQIDTIASRPSSLPSSSRDSLYNALPPPVKKALHRNLQTVDAKEELTVTQIKAEMEKTLEWLVPVATNTIKTHQGFGWVGEWANSGAMTEIDRSTPSTTYLIRLQTLYHADKQKMDNYILDLVTWLHRLISQVRNRDHQPYKQTLFQSPHPKRRGFSPGMSPAKGSPSLSQEDRNLLEQVCRRKMVLGISKSQEFPVLRRRNKNQVWAVSKSAGTSPVRDPSSSVGLETPGINALDVDGLGLGIGAKMWIWIVKTRSEDREMRWNRAESHTEQDRAQSAVVQYKMERLALCVVMILQAVKRDMMSGQISFNICERGVQPTPGYDNMGTLVLTI</sequence>
<accession>A0ACB9QID7</accession>
<name>A0ACB9QID7_9MYRT</name>